<evidence type="ECO:0000256" key="3">
    <source>
        <dbReference type="ARBA" id="ARBA00022777"/>
    </source>
</evidence>
<dbReference type="RefSeq" id="WP_069911744.1">
    <property type="nucleotide sequence ID" value="NZ_LAJE02000343.1"/>
</dbReference>
<keyword evidence="7" id="KW-1185">Reference proteome</keyword>
<organism evidence="6 7">
    <name type="scientific">Devosia insulae DS-56</name>
    <dbReference type="NCBI Taxonomy" id="1116389"/>
    <lineage>
        <taxon>Bacteria</taxon>
        <taxon>Pseudomonadati</taxon>
        <taxon>Pseudomonadota</taxon>
        <taxon>Alphaproteobacteria</taxon>
        <taxon>Hyphomicrobiales</taxon>
        <taxon>Devosiaceae</taxon>
        <taxon>Devosia</taxon>
    </lineage>
</organism>
<comment type="caution">
    <text evidence="6">The sequence shown here is derived from an EMBL/GenBank/DDBJ whole genome shotgun (WGS) entry which is preliminary data.</text>
</comment>
<dbReference type="OrthoDB" id="9805913at2"/>
<sequence length="429" mass="47337">MKQIDHVAVLDVAIELAGELIPVGKLVWRARERRSYFEYAAEAIEQRLSLSPFNLRLEGSVQAAPNAPFEGLHGLFNDSLPDGWGRKLLDRRLQRMGYDFTTLSPLDRLSYVGTTGMAALRYTPAGAFEEVADKTIDLDWLAEQAELVDGDMDVADLDRLQAAQGGSGGMRPKIVVGYDKTNGRLIQDRNEDLPAGYEPWLVKFRADSDPREIGPEEYAYSLMAGAAGVDMAETALLKGTSGAGYFATRRFDRGPKGPIHIHTLSGLLHADHRAPQLDYSMLLKATRLLTRDERHVERMFRRMAFNVLAKNRDDHSKNHAFQMDAPGAWSPTPAYDLTFSIGPGGEHNMAIGGEGRTPDRDHILEEARTAGIKENAAAAIIDEVRGAVDAWPRFAEAAGLSQRRTAELDFILNDRGAPPRQEVKATAES</sequence>
<dbReference type="Pfam" id="PF13657">
    <property type="entry name" value="Couple_hipA"/>
    <property type="match status" value="1"/>
</dbReference>
<feature type="domain" description="HipA N-terminal subdomain 1" evidence="5">
    <location>
        <begin position="22"/>
        <end position="122"/>
    </location>
</feature>
<evidence type="ECO:0000313" key="6">
    <source>
        <dbReference type="EMBL" id="OEO28968.1"/>
    </source>
</evidence>
<dbReference type="InterPro" id="IPR012893">
    <property type="entry name" value="HipA-like_C"/>
</dbReference>
<evidence type="ECO:0000313" key="7">
    <source>
        <dbReference type="Proteomes" id="UP000095463"/>
    </source>
</evidence>
<name>A0A1E5XK49_9HYPH</name>
<reference evidence="6 7" key="1">
    <citation type="journal article" date="2015" name="Genome Announc.">
        <title>Genome Assemblies of Three Soil-Associated Devosia species: D. insulae, D. limi, and D. soli.</title>
        <authorList>
            <person name="Hassan Y.I."/>
            <person name="Lepp D."/>
            <person name="Zhou T."/>
        </authorList>
    </citation>
    <scope>NUCLEOTIDE SEQUENCE [LARGE SCALE GENOMIC DNA]</scope>
    <source>
        <strain evidence="6 7">DS-56</strain>
    </source>
</reference>
<dbReference type="AlphaFoldDB" id="A0A1E5XK49"/>
<dbReference type="GO" id="GO:0004674">
    <property type="term" value="F:protein serine/threonine kinase activity"/>
    <property type="evidence" value="ECO:0007669"/>
    <property type="project" value="TreeGrafter"/>
</dbReference>
<evidence type="ECO:0000259" key="4">
    <source>
        <dbReference type="Pfam" id="PF07804"/>
    </source>
</evidence>
<accession>A0A1E5XK49</accession>
<dbReference type="PANTHER" id="PTHR37419">
    <property type="entry name" value="SERINE/THREONINE-PROTEIN KINASE TOXIN HIPA"/>
    <property type="match status" value="1"/>
</dbReference>
<keyword evidence="3 6" id="KW-0418">Kinase</keyword>
<dbReference type="EMBL" id="LAJE02000343">
    <property type="protein sequence ID" value="OEO28968.1"/>
    <property type="molecule type" value="Genomic_DNA"/>
</dbReference>
<dbReference type="Proteomes" id="UP000095463">
    <property type="component" value="Unassembled WGS sequence"/>
</dbReference>
<dbReference type="PANTHER" id="PTHR37419:SF8">
    <property type="entry name" value="TOXIN YJJJ"/>
    <property type="match status" value="1"/>
</dbReference>
<dbReference type="InterPro" id="IPR052028">
    <property type="entry name" value="HipA_Ser/Thr_kinase"/>
</dbReference>
<keyword evidence="2" id="KW-0808">Transferase</keyword>
<protein>
    <submittedName>
        <fullName evidence="6">Phosphatidylinositol kinase</fullName>
    </submittedName>
</protein>
<evidence type="ECO:0000259" key="5">
    <source>
        <dbReference type="Pfam" id="PF13657"/>
    </source>
</evidence>
<gene>
    <name evidence="6" type="ORF">VW23_027640</name>
</gene>
<evidence type="ECO:0000256" key="1">
    <source>
        <dbReference type="ARBA" id="ARBA00010164"/>
    </source>
</evidence>
<dbReference type="GO" id="GO:0005829">
    <property type="term" value="C:cytosol"/>
    <property type="evidence" value="ECO:0007669"/>
    <property type="project" value="TreeGrafter"/>
</dbReference>
<comment type="similarity">
    <text evidence="1">Belongs to the HipA Ser/Thr kinase family.</text>
</comment>
<feature type="domain" description="HipA-like C-terminal" evidence="4">
    <location>
        <begin position="167"/>
        <end position="391"/>
    </location>
</feature>
<dbReference type="InterPro" id="IPR017508">
    <property type="entry name" value="HipA_N1"/>
</dbReference>
<evidence type="ECO:0000256" key="2">
    <source>
        <dbReference type="ARBA" id="ARBA00022679"/>
    </source>
</evidence>
<proteinExistence type="inferred from homology"/>
<dbReference type="Pfam" id="PF07804">
    <property type="entry name" value="HipA_C"/>
    <property type="match status" value="1"/>
</dbReference>